<proteinExistence type="predicted"/>
<evidence type="ECO:0000313" key="2">
    <source>
        <dbReference type="Proteomes" id="UP000198356"/>
    </source>
</evidence>
<evidence type="ECO:0000313" key="1">
    <source>
        <dbReference type="EMBL" id="SNT09109.1"/>
    </source>
</evidence>
<name>A0A239JTR8_9BACT</name>
<sequence>MSSTAFKTKLLPSLLAGAGRLPLPAGLLPAGPDANLQALSLTGQALRFERPAIPPQFAVEETFDDLRRMLPDALRRPLLRILNGKLASEAPGLAIARVFELRRLRPHPFDLPKIDAFVRRHAELLGATAQHWARKPHEASESRGYFDRDDLDETNWTESTLGRRAAYFEELRRKAPAAARTLLESAWPNENPDARTRLLQALQIELSDADRPFLEGLKKDRAPRVRTLAQRLLARLGAGEENPALAACLERIQRGQTGLLRKRPALSLQLPANTQAFAASRWIRQTVLDVSFEELAKALSLTETEIVEAAARDANLLLALAVMATTDNRLDLLAAIVAHLPNAWEMLHDSGLNDLGAMSRPERLRWAETLLRPYSKLPWNYPAWLWLHELLDGPAPAMLFEIAFHSGWFEEPSTVAKHTAYWMEIAASLCPASQRRVLRRKLEVFEPNLTVNALPLLDLLDALESA</sequence>
<accession>A0A239JTR8</accession>
<dbReference type="Proteomes" id="UP000198356">
    <property type="component" value="Unassembled WGS sequence"/>
</dbReference>
<dbReference type="RefSeq" id="WP_142988329.1">
    <property type="nucleotide sequence ID" value="NZ_FZOU01000004.1"/>
</dbReference>
<reference evidence="1 2" key="1">
    <citation type="submission" date="2017-06" db="EMBL/GenBank/DDBJ databases">
        <authorList>
            <person name="Kim H.J."/>
            <person name="Triplett B.A."/>
        </authorList>
    </citation>
    <scope>NUCLEOTIDE SEQUENCE [LARGE SCALE GENOMIC DNA]</scope>
    <source>
        <strain evidence="1 2">DSM 18704</strain>
    </source>
</reference>
<dbReference type="OrthoDB" id="262508at2"/>
<dbReference type="EMBL" id="FZOU01000004">
    <property type="protein sequence ID" value="SNT09109.1"/>
    <property type="molecule type" value="Genomic_DNA"/>
</dbReference>
<protein>
    <submittedName>
        <fullName evidence="1">Uncharacterized protein</fullName>
    </submittedName>
</protein>
<dbReference type="InterPro" id="IPR043746">
    <property type="entry name" value="DUF5691"/>
</dbReference>
<dbReference type="Pfam" id="PF18944">
    <property type="entry name" value="DUF5691"/>
    <property type="match status" value="1"/>
</dbReference>
<keyword evidence="2" id="KW-1185">Reference proteome</keyword>
<organism evidence="1 2">
    <name type="scientific">Granulicella rosea</name>
    <dbReference type="NCBI Taxonomy" id="474952"/>
    <lineage>
        <taxon>Bacteria</taxon>
        <taxon>Pseudomonadati</taxon>
        <taxon>Acidobacteriota</taxon>
        <taxon>Terriglobia</taxon>
        <taxon>Terriglobales</taxon>
        <taxon>Acidobacteriaceae</taxon>
        <taxon>Granulicella</taxon>
    </lineage>
</organism>
<gene>
    <name evidence="1" type="ORF">SAMN05421770_104120</name>
</gene>
<dbReference type="AlphaFoldDB" id="A0A239JTR8"/>